<evidence type="ECO:0000313" key="11">
    <source>
        <dbReference type="Proteomes" id="UP000005207"/>
    </source>
</evidence>
<dbReference type="GeneTree" id="ENSGT00950000183208"/>
<dbReference type="Pfam" id="PF05605">
    <property type="entry name" value="zf-Di19"/>
    <property type="match status" value="1"/>
</dbReference>
<dbReference type="FunFam" id="3.30.160.60:FF:000082">
    <property type="entry name" value="Putative zinc finger E-box-binding homeobox 2"/>
    <property type="match status" value="1"/>
</dbReference>
<organism evidence="10 11">
    <name type="scientific">Oreochromis niloticus</name>
    <name type="common">Nile tilapia</name>
    <name type="synonym">Tilapia nilotica</name>
    <dbReference type="NCBI Taxonomy" id="8128"/>
    <lineage>
        <taxon>Eukaryota</taxon>
        <taxon>Metazoa</taxon>
        <taxon>Chordata</taxon>
        <taxon>Craniata</taxon>
        <taxon>Vertebrata</taxon>
        <taxon>Euteleostomi</taxon>
        <taxon>Actinopterygii</taxon>
        <taxon>Neopterygii</taxon>
        <taxon>Teleostei</taxon>
        <taxon>Neoteleostei</taxon>
        <taxon>Acanthomorphata</taxon>
        <taxon>Ovalentaria</taxon>
        <taxon>Cichlomorphae</taxon>
        <taxon>Cichliformes</taxon>
        <taxon>Cichlidae</taxon>
        <taxon>African cichlids</taxon>
        <taxon>Pseudocrenilabrinae</taxon>
        <taxon>Oreochromini</taxon>
        <taxon>Oreochromis</taxon>
    </lineage>
</organism>
<evidence type="ECO:0000256" key="7">
    <source>
        <dbReference type="PROSITE-ProRule" id="PRU00042"/>
    </source>
</evidence>
<dbReference type="Gene3D" id="3.30.160.60">
    <property type="entry name" value="Classic Zinc Finger"/>
    <property type="match status" value="2"/>
</dbReference>
<dbReference type="Pfam" id="PF00096">
    <property type="entry name" value="zf-C2H2"/>
    <property type="match status" value="1"/>
</dbReference>
<gene>
    <name evidence="10" type="primary">zeb2a</name>
</gene>
<evidence type="ECO:0000256" key="3">
    <source>
        <dbReference type="ARBA" id="ARBA00022737"/>
    </source>
</evidence>
<keyword evidence="3" id="KW-0677">Repeat</keyword>
<keyword evidence="2" id="KW-0479">Metal-binding</keyword>
<dbReference type="PANTHER" id="PTHR16515">
    <property type="entry name" value="PR DOMAIN ZINC FINGER PROTEIN"/>
    <property type="match status" value="1"/>
</dbReference>
<comment type="subcellular location">
    <subcellularLocation>
        <location evidence="1">Nucleus</location>
    </subcellularLocation>
</comment>
<feature type="domain" description="C2H2-type" evidence="9">
    <location>
        <begin position="156"/>
        <end position="183"/>
    </location>
</feature>
<dbReference type="GO" id="GO:0008270">
    <property type="term" value="F:zinc ion binding"/>
    <property type="evidence" value="ECO:0007669"/>
    <property type="project" value="UniProtKB-KW"/>
</dbReference>
<feature type="region of interest" description="Disordered" evidence="8">
    <location>
        <begin position="1"/>
        <end position="63"/>
    </location>
</feature>
<feature type="domain" description="C2H2-type" evidence="9">
    <location>
        <begin position="197"/>
        <end position="224"/>
    </location>
</feature>
<feature type="compositionally biased region" description="Basic residues" evidence="8">
    <location>
        <begin position="12"/>
        <end position="24"/>
    </location>
</feature>
<evidence type="ECO:0000256" key="5">
    <source>
        <dbReference type="ARBA" id="ARBA00022833"/>
    </source>
</evidence>
<dbReference type="PANTHER" id="PTHR16515:SF66">
    <property type="entry name" value="C2H2-TYPE DOMAIN-CONTAINING PROTEIN"/>
    <property type="match status" value="1"/>
</dbReference>
<dbReference type="Ensembl" id="ENSONIT00000035455.1">
    <property type="protein sequence ID" value="ENSONIP00000029494.1"/>
    <property type="gene ID" value="ENSONIG00000005810.2"/>
</dbReference>
<evidence type="ECO:0000256" key="8">
    <source>
        <dbReference type="SAM" id="MobiDB-lite"/>
    </source>
</evidence>
<evidence type="ECO:0000256" key="6">
    <source>
        <dbReference type="ARBA" id="ARBA00023242"/>
    </source>
</evidence>
<keyword evidence="6" id="KW-0539">Nucleus</keyword>
<dbReference type="GO" id="GO:0010468">
    <property type="term" value="P:regulation of gene expression"/>
    <property type="evidence" value="ECO:0007669"/>
    <property type="project" value="TreeGrafter"/>
</dbReference>
<accession>A0A669B229</accession>
<proteinExistence type="predicted"/>
<evidence type="ECO:0000259" key="9">
    <source>
        <dbReference type="PROSITE" id="PS50157"/>
    </source>
</evidence>
<reference evidence="10" key="2">
    <citation type="submission" date="2025-09" db="UniProtKB">
        <authorList>
            <consortium name="Ensembl"/>
        </authorList>
    </citation>
    <scope>IDENTIFICATION</scope>
</reference>
<keyword evidence="11" id="KW-1185">Reference proteome</keyword>
<dbReference type="InterPro" id="IPR036236">
    <property type="entry name" value="Znf_C2H2_sf"/>
</dbReference>
<dbReference type="AlphaFoldDB" id="A0A669B229"/>
<keyword evidence="5" id="KW-0862">Zinc</keyword>
<evidence type="ECO:0000256" key="2">
    <source>
        <dbReference type="ARBA" id="ARBA00022723"/>
    </source>
</evidence>
<evidence type="ECO:0000313" key="10">
    <source>
        <dbReference type="Ensembl" id="ENSONIP00000029494.1"/>
    </source>
</evidence>
<keyword evidence="4 7" id="KW-0863">Zinc-finger</keyword>
<evidence type="ECO:0000256" key="1">
    <source>
        <dbReference type="ARBA" id="ARBA00004123"/>
    </source>
</evidence>
<dbReference type="InterPro" id="IPR013087">
    <property type="entry name" value="Znf_C2H2_type"/>
</dbReference>
<dbReference type="GO" id="GO:0005634">
    <property type="term" value="C:nucleus"/>
    <property type="evidence" value="ECO:0007669"/>
    <property type="project" value="UniProtKB-SubCell"/>
</dbReference>
<dbReference type="InterPro" id="IPR008598">
    <property type="entry name" value="Di19_Zn-bd"/>
</dbReference>
<dbReference type="PROSITE" id="PS50157">
    <property type="entry name" value="ZINC_FINGER_C2H2_2"/>
    <property type="match status" value="3"/>
</dbReference>
<dbReference type="SUPFAM" id="SSF57667">
    <property type="entry name" value="beta-beta-alpha zinc fingers"/>
    <property type="match status" value="2"/>
</dbReference>
<dbReference type="Proteomes" id="UP000005207">
    <property type="component" value="Unplaced"/>
</dbReference>
<dbReference type="SMART" id="SM00355">
    <property type="entry name" value="ZnF_C2H2"/>
    <property type="match status" value="3"/>
</dbReference>
<reference evidence="10" key="1">
    <citation type="submission" date="2025-08" db="UniProtKB">
        <authorList>
            <consortium name="Ensembl"/>
        </authorList>
    </citation>
    <scope>IDENTIFICATION</scope>
</reference>
<sequence>MKPEIMAEGPRCKRRKQANPRRKNVLNYENVVETTSDTDDEDSFGGGGAGADEEAGSPAGVPALEVSPRVGHALLSHRDQESAESGDGFQDSHAWRLNDILGHNGQRAVRGPNLAPDTQDDFAQLLTCPYCDRGYKRLTSLKEHIKYRHEKNEESYPCPLCAENFGHRAQLDRHMTTHKPARDQPPLLTEGAGNRKFKCSECGKAFKYKHHLKEHLRIHSGEWSSEGRIRAETFRRHGSDPVLLVFTSTLIKR</sequence>
<evidence type="ECO:0000256" key="4">
    <source>
        <dbReference type="ARBA" id="ARBA00022771"/>
    </source>
</evidence>
<feature type="domain" description="C2H2-type" evidence="9">
    <location>
        <begin position="126"/>
        <end position="154"/>
    </location>
</feature>
<name>A0A669B229_ORENI</name>
<protein>
    <submittedName>
        <fullName evidence="10">Zinc finger E-box binding homeobox 2a</fullName>
    </submittedName>
</protein>
<dbReference type="InterPro" id="IPR050331">
    <property type="entry name" value="Zinc_finger"/>
</dbReference>
<dbReference type="PROSITE" id="PS00028">
    <property type="entry name" value="ZINC_FINGER_C2H2_1"/>
    <property type="match status" value="3"/>
</dbReference>